<dbReference type="AlphaFoldDB" id="A0A7X0TMX1"/>
<dbReference type="InterPro" id="IPR018247">
    <property type="entry name" value="EF_Hand_1_Ca_BS"/>
</dbReference>
<gene>
    <name evidence="3" type="ORF">HB759_01765</name>
</gene>
<evidence type="ECO:0000259" key="2">
    <source>
        <dbReference type="Pfam" id="PF05547"/>
    </source>
</evidence>
<dbReference type="GO" id="GO:0008237">
    <property type="term" value="F:metallopeptidase activity"/>
    <property type="evidence" value="ECO:0007669"/>
    <property type="project" value="UniProtKB-KW"/>
</dbReference>
<evidence type="ECO:0000313" key="3">
    <source>
        <dbReference type="EMBL" id="MBC1330666.1"/>
    </source>
</evidence>
<comment type="caution">
    <text evidence="3">The sequence shown here is derived from an EMBL/GenBank/DDBJ whole genome shotgun (WGS) entry which is preliminary data.</text>
</comment>
<dbReference type="SUPFAM" id="SSF55486">
    <property type="entry name" value="Metalloproteases ('zincins'), catalytic domain"/>
    <property type="match status" value="1"/>
</dbReference>
<dbReference type="NCBIfam" id="TIGR03296">
    <property type="entry name" value="M6dom_TIGR03296"/>
    <property type="match status" value="1"/>
</dbReference>
<keyword evidence="3" id="KW-0378">Hydrolase</keyword>
<keyword evidence="3" id="KW-0645">Protease</keyword>
<evidence type="ECO:0000256" key="1">
    <source>
        <dbReference type="SAM" id="SignalP"/>
    </source>
</evidence>
<dbReference type="Pfam" id="PF05547">
    <property type="entry name" value="Peptidase_M6"/>
    <property type="match status" value="1"/>
</dbReference>
<feature type="chain" id="PRO_5031362413" evidence="1">
    <location>
        <begin position="28"/>
        <end position="903"/>
    </location>
</feature>
<dbReference type="PANTHER" id="PTHR41775">
    <property type="entry name" value="SECRETED PROTEIN-RELATED"/>
    <property type="match status" value="1"/>
</dbReference>
<feature type="signal peptide" evidence="1">
    <location>
        <begin position="1"/>
        <end position="27"/>
    </location>
</feature>
<feature type="domain" description="Peptidase M6-like" evidence="2">
    <location>
        <begin position="171"/>
        <end position="383"/>
    </location>
</feature>
<dbReference type="PROSITE" id="PS00018">
    <property type="entry name" value="EF_HAND_1"/>
    <property type="match status" value="1"/>
</dbReference>
<keyword evidence="1" id="KW-0732">Signal</keyword>
<evidence type="ECO:0000313" key="4">
    <source>
        <dbReference type="Proteomes" id="UP000532866"/>
    </source>
</evidence>
<sequence>MNSLKQHIITLIITAASLIIFSTTAFAAPSLESTKEFKQPNGMSFLATQYGDEFLNYYATENGDIIEQKSDGFWYYATTQNFISAGKDATKLIPTSNKYLIDKSPSNAVQQADLTEHPALHYKEDSAKNVSANIFNTPQSLAPTLSKDQTILTILVSFNDIAPKQSDSAWYNQIFGTSNKSVKNYYNESTAGKINIVPAKENSGTVNDGIVRVKLNRNHPQTAGNTSVINQQLVRDALIAADGFVNFAQYDRNGNNIIEADELHIMTIIAGQEAAYSSSSGGVWGHQWSLGTNTPALDGKRFNTYTQFGEMHGDHQATIGIICHELGHDLGLPDLYNTLSGGSGSGLGGYSVMSQGNWGKLSSDRYQGQTPVHFDAYSKMKLGVTNPTIAPTTTTYTKDIFSFNHALYNTLRFNTANPKEYFLVENRQFAGYDTALSTYTFAGGLAIYHINENYTNNQTVGKQLVTLKEANQGKLGYSKLNNKEIYSSDGLFYAGTGIQKTVQATTFNKYTNPSNILSDNTFAPFSLKVNSNSSVQMNLTIGPESFIKRTLGSLDSYTITRSNINISGWHADTAVTKNLSSYIFLIDANSGKEISRHKITRSTRLDVARAYPDVINSQTSGFSLSIPISSDLRGKNIKIMSRYASLTDGNGSVSDYYFPTAKVIPAAQTAGSLDSLNITNSTITMRGWHLSDDSLGNPNSFIFIMDAATGREIARYPINRSSRADVAKAYPTYVNGQASGFDLSVPIPSAARGKNITIMSRYAKSINGNGTVSDIYFSTSKSVPVARTIGALDAFNITSTTIAVSGWQVSDEAVNYPYSFIFIMDASTGREISRYRITRTTRADVARVHSTYANAQLSGFSLSVPIPAAAKKKNITIMSRYSKNADGNGTYSDVYFAPIKYVP</sequence>
<dbReference type="RefSeq" id="WP_185369688.1">
    <property type="nucleotide sequence ID" value="NZ_JAARNB010000001.1"/>
</dbReference>
<dbReference type="InterPro" id="IPR008757">
    <property type="entry name" value="Peptidase_M6-like_domain"/>
</dbReference>
<dbReference type="PANTHER" id="PTHR41775:SF1">
    <property type="entry name" value="PEPTIDASE M6-LIKE DOMAIN-CONTAINING PROTEIN"/>
    <property type="match status" value="1"/>
</dbReference>
<protein>
    <submittedName>
        <fullName evidence="3">M6 family metalloprotease domain-containing protein</fullName>
    </submittedName>
</protein>
<accession>A0A7X0TMX1</accession>
<organism evidence="3 4">
    <name type="scientific">Listeria booriae</name>
    <dbReference type="NCBI Taxonomy" id="1552123"/>
    <lineage>
        <taxon>Bacteria</taxon>
        <taxon>Bacillati</taxon>
        <taxon>Bacillota</taxon>
        <taxon>Bacilli</taxon>
        <taxon>Bacillales</taxon>
        <taxon>Listeriaceae</taxon>
        <taxon>Listeria</taxon>
    </lineage>
</organism>
<dbReference type="GO" id="GO:0006508">
    <property type="term" value="P:proteolysis"/>
    <property type="evidence" value="ECO:0007669"/>
    <property type="project" value="UniProtKB-KW"/>
</dbReference>
<dbReference type="Proteomes" id="UP000532866">
    <property type="component" value="Unassembled WGS sequence"/>
</dbReference>
<reference evidence="3 4" key="1">
    <citation type="submission" date="2020-03" db="EMBL/GenBank/DDBJ databases">
        <title>Soil Listeria distribution.</title>
        <authorList>
            <person name="Liao J."/>
            <person name="Wiedmann M."/>
        </authorList>
    </citation>
    <scope>NUCLEOTIDE SEQUENCE [LARGE SCALE GENOMIC DNA]</scope>
    <source>
        <strain evidence="3 4">FSL L7-1833</strain>
    </source>
</reference>
<dbReference type="EMBL" id="JAAROL010000001">
    <property type="protein sequence ID" value="MBC1330666.1"/>
    <property type="molecule type" value="Genomic_DNA"/>
</dbReference>
<name>A0A7X0TMX1_9LIST</name>
<keyword evidence="3" id="KW-0482">Metalloprotease</keyword>
<proteinExistence type="predicted"/>